<name>A0A5E4CK29_MARMO</name>
<evidence type="ECO:0000313" key="1">
    <source>
        <dbReference type="EMBL" id="KAF7474801.1"/>
    </source>
</evidence>
<sequence>MTPSWACPQGWLLQNRWTTPGHERGAGVPWPGCRCASRQSGENQPREGNSYSTLGSWLMTRDLADAPPHPLLAWGSGPGPAPQVLLLPTTQPLKLLLSPLPWVPSA</sequence>
<accession>A0A5E4CK29</accession>
<protein>
    <submittedName>
        <fullName evidence="2">Uncharacterized protein</fullName>
    </submittedName>
</protein>
<keyword evidence="3" id="KW-1185">Reference proteome</keyword>
<reference evidence="2 3" key="1">
    <citation type="submission" date="2019-04" db="EMBL/GenBank/DDBJ databases">
        <authorList>
            <person name="Alioto T."/>
            <person name="Alioto T."/>
        </authorList>
    </citation>
    <scope>NUCLEOTIDE SEQUENCE [LARGE SCALE GENOMIC DNA]</scope>
</reference>
<organism evidence="2 3">
    <name type="scientific">Marmota monax</name>
    <name type="common">Woodchuck</name>
    <dbReference type="NCBI Taxonomy" id="9995"/>
    <lineage>
        <taxon>Eukaryota</taxon>
        <taxon>Metazoa</taxon>
        <taxon>Chordata</taxon>
        <taxon>Craniata</taxon>
        <taxon>Vertebrata</taxon>
        <taxon>Euteleostomi</taxon>
        <taxon>Mammalia</taxon>
        <taxon>Eutheria</taxon>
        <taxon>Euarchontoglires</taxon>
        <taxon>Glires</taxon>
        <taxon>Rodentia</taxon>
        <taxon>Sciuromorpha</taxon>
        <taxon>Sciuridae</taxon>
        <taxon>Xerinae</taxon>
        <taxon>Marmotini</taxon>
        <taxon>Marmota</taxon>
    </lineage>
</organism>
<dbReference type="EMBL" id="WJEC01003644">
    <property type="protein sequence ID" value="KAF7474801.1"/>
    <property type="molecule type" value="Genomic_DNA"/>
</dbReference>
<dbReference type="AlphaFoldDB" id="A0A5E4CK29"/>
<dbReference type="EMBL" id="CABDUW010001407">
    <property type="protein sequence ID" value="VTJ81252.1"/>
    <property type="molecule type" value="Genomic_DNA"/>
</dbReference>
<evidence type="ECO:0000313" key="2">
    <source>
        <dbReference type="EMBL" id="VTJ81252.1"/>
    </source>
</evidence>
<dbReference type="Proteomes" id="UP000335636">
    <property type="component" value="Unassembled WGS sequence"/>
</dbReference>
<proteinExistence type="predicted"/>
<reference evidence="1" key="2">
    <citation type="submission" date="2020-08" db="EMBL/GenBank/DDBJ databases">
        <authorList>
            <person name="Shumante A."/>
            <person name="Zimin A.V."/>
            <person name="Puiu D."/>
            <person name="Salzberg S.L."/>
        </authorList>
    </citation>
    <scope>NUCLEOTIDE SEQUENCE</scope>
    <source>
        <strain evidence="1">WC2-LM</strain>
        <tissue evidence="1">Liver</tissue>
    </source>
</reference>
<dbReference type="Proteomes" id="UP000662637">
    <property type="component" value="Unassembled WGS sequence"/>
</dbReference>
<gene>
    <name evidence="1" type="ORF">GHT09_014389</name>
    <name evidence="2" type="ORF">MONAX_5E026228</name>
</gene>
<evidence type="ECO:0000313" key="3">
    <source>
        <dbReference type="Proteomes" id="UP000335636"/>
    </source>
</evidence>